<proteinExistence type="predicted"/>
<organism evidence="2 3">
    <name type="scientific">Pyricularia grisea</name>
    <name type="common">Crabgrass-specific blast fungus</name>
    <name type="synonym">Magnaporthe grisea</name>
    <dbReference type="NCBI Taxonomy" id="148305"/>
    <lineage>
        <taxon>Eukaryota</taxon>
        <taxon>Fungi</taxon>
        <taxon>Dikarya</taxon>
        <taxon>Ascomycota</taxon>
        <taxon>Pezizomycotina</taxon>
        <taxon>Sordariomycetes</taxon>
        <taxon>Sordariomycetidae</taxon>
        <taxon>Magnaporthales</taxon>
        <taxon>Pyriculariaceae</taxon>
        <taxon>Pyricularia</taxon>
    </lineage>
</organism>
<reference evidence="2 3" key="1">
    <citation type="journal article" date="2019" name="Mol. Biol. Evol.">
        <title>Blast fungal genomes show frequent chromosomal changes, gene gains and losses, and effector gene turnover.</title>
        <authorList>
            <person name="Gomez Luciano L.B."/>
            <person name="Jason Tsai I."/>
            <person name="Chuma I."/>
            <person name="Tosa Y."/>
            <person name="Chen Y.H."/>
            <person name="Li J.Y."/>
            <person name="Li M.Y."/>
            <person name="Jade Lu M.Y."/>
            <person name="Nakayashiki H."/>
            <person name="Li W.H."/>
        </authorList>
    </citation>
    <scope>NUCLEOTIDE SEQUENCE [LARGE SCALE GENOMIC DNA]</scope>
    <source>
        <strain evidence="2 3">NI907</strain>
    </source>
</reference>
<dbReference type="Proteomes" id="UP000515153">
    <property type="component" value="Chromosome VII"/>
</dbReference>
<accession>A0A6P8AZU6</accession>
<dbReference type="RefSeq" id="XP_030980329.1">
    <property type="nucleotide sequence ID" value="XM_031130925.1"/>
</dbReference>
<keyword evidence="2" id="KW-1185">Reference proteome</keyword>
<evidence type="ECO:0000313" key="3">
    <source>
        <dbReference type="RefSeq" id="XP_030980329.1"/>
    </source>
</evidence>
<reference evidence="3" key="2">
    <citation type="submission" date="2019-10" db="EMBL/GenBank/DDBJ databases">
        <authorList>
            <consortium name="NCBI Genome Project"/>
        </authorList>
    </citation>
    <scope>NUCLEOTIDE SEQUENCE</scope>
    <source>
        <strain evidence="3">NI907</strain>
    </source>
</reference>
<dbReference type="AlphaFoldDB" id="A0A6P8AZU6"/>
<name>A0A6P8AZU6_PYRGI</name>
<evidence type="ECO:0000256" key="1">
    <source>
        <dbReference type="SAM" id="MobiDB-lite"/>
    </source>
</evidence>
<reference evidence="3" key="3">
    <citation type="submission" date="2025-08" db="UniProtKB">
        <authorList>
            <consortium name="RefSeq"/>
        </authorList>
    </citation>
    <scope>IDENTIFICATION</scope>
    <source>
        <strain evidence="3">NI907</strain>
    </source>
</reference>
<gene>
    <name evidence="3" type="ORF">PgNI_10951</name>
</gene>
<sequence length="840" mass="89613">MGVIKRSQVYIGPIAVLGRKLQRIARALHGAKIQRRGLAQALIAIFARKNGRPARVVVGRDRAQLHRQPNRHLVADGPLTRDGRITTRRRPHVAADLLTVNADLGAAGNPAGDPHRQGPAATAGTRHGQGRGVAEGELGLLRHDHAVLIIPLHGRGDEQVHVQGAVVAAPEVDAVHQLGVGLDSRPLAAPEAFVIRAPRAASPGRADSPSAARVQRCKVGDVAVPIVRVLLAQQVVEQCTLVKVKLGRVVHARRGVVHKQLPRQLKHVVRVAGLGRVLDQVSGDGVGRAKVLRLAVAADGVRVGLDGNVPGVARNVQVPLLLGGLVLARGADPLGNLGVGVQAVERVLVLSERVQHGGVVEPPRRRQPALLAGLVEDVGEDLAHAAKLGAHHALHLRVRQVPRPRVDPARHVEQDVLGLGAAHVPPHVEQPGHGLVDGVVWHVAVGEGALLHGCDVGLWEAREVTGLETSCGVVVLALGQLLDELLGPAAAFVILEDGPAVGPGREEMTLDMAAEGEGGCIPAAIGLGAIGGQVVVCAEVVKQTVEVDKLDISQGAVLVVSETALVERHLGQVKGQGGVASVVEDGLHRRLGNDIGGCACQPDDVTEVMIPASRACNVAGRNKANPDRRQDQVRPRHERIRNFLPQVGPQRPEPLNHPHSVLESHLLTHLDLALQPIQHDLHPDDVLLHHVNVPLGRIPYPPLLPILVAHQVALTVARQRLDLRLQEVAGPRVGVVVKHAHPAVAPDGAVVPSRHHFARRRLGGRVEARRDVVAGRSVEEHRGLGFDHAARCTGRCRERLGLRVGSRHMTAQHTELRLRRLLQNPWDVRELDARVGEGRD</sequence>
<feature type="region of interest" description="Disordered" evidence="1">
    <location>
        <begin position="105"/>
        <end position="130"/>
    </location>
</feature>
<evidence type="ECO:0000313" key="2">
    <source>
        <dbReference type="Proteomes" id="UP000515153"/>
    </source>
</evidence>
<dbReference type="KEGG" id="pgri:PgNI_10951"/>
<protein>
    <submittedName>
        <fullName evidence="3">Uncharacterized protein</fullName>
    </submittedName>
</protein>
<dbReference type="GeneID" id="41965830"/>